<feature type="domain" description="Multidrug resistance protein MdtA-like beta-barrel" evidence="7">
    <location>
        <begin position="226"/>
        <end position="304"/>
    </location>
</feature>
<dbReference type="Pfam" id="PF25917">
    <property type="entry name" value="BSH_RND"/>
    <property type="match status" value="1"/>
</dbReference>
<evidence type="ECO:0000259" key="7">
    <source>
        <dbReference type="Pfam" id="PF25944"/>
    </source>
</evidence>
<comment type="caution">
    <text evidence="9">The sequence shown here is derived from an EMBL/GenBank/DDBJ whole genome shotgun (WGS) entry which is preliminary data.</text>
</comment>
<dbReference type="AlphaFoldDB" id="A0A7C4PMA3"/>
<gene>
    <name evidence="9" type="primary">macA</name>
    <name evidence="9" type="ORF">ENT37_13700</name>
</gene>
<evidence type="ECO:0000256" key="4">
    <source>
        <dbReference type="ARBA" id="ARBA00023054"/>
    </source>
</evidence>
<evidence type="ECO:0000256" key="3">
    <source>
        <dbReference type="ARBA" id="ARBA00022448"/>
    </source>
</evidence>
<dbReference type="Gene3D" id="2.40.420.20">
    <property type="match status" value="1"/>
</dbReference>
<dbReference type="InterPro" id="IPR058623">
    <property type="entry name" value="MacA"/>
</dbReference>
<evidence type="ECO:0000256" key="5">
    <source>
        <dbReference type="SAM" id="Phobius"/>
    </source>
</evidence>
<evidence type="ECO:0000259" key="8">
    <source>
        <dbReference type="Pfam" id="PF25967"/>
    </source>
</evidence>
<keyword evidence="3" id="KW-0813">Transport</keyword>
<dbReference type="InterPro" id="IPR006143">
    <property type="entry name" value="RND_pump_MFP"/>
</dbReference>
<dbReference type="InterPro" id="IPR058625">
    <property type="entry name" value="MdtA-like_BSH"/>
</dbReference>
<dbReference type="GO" id="GO:1990281">
    <property type="term" value="C:efflux pump complex"/>
    <property type="evidence" value="ECO:0007669"/>
    <property type="project" value="TreeGrafter"/>
</dbReference>
<dbReference type="Pfam" id="PF25967">
    <property type="entry name" value="RND-MFP_C"/>
    <property type="match status" value="1"/>
</dbReference>
<evidence type="ECO:0000256" key="2">
    <source>
        <dbReference type="ARBA" id="ARBA00009477"/>
    </source>
</evidence>
<sequence>MNFTSLLHRLGLWLMGVFLVIAAAGIFWYLSGRGQSQVQYATVFVKRGNVENTIVAAGTLQPVRYVDVGAQTSGQLKSLKVKRGDRVEKAQLLAEIDPALASSALTAAQAMLENLTAQREAKRAQLLLAGKQLDRNEYLVRRDLIAASEADIARAAYNTAFSEFESLSAQIKQAEATIETTRASLGYTRILAPMAGEVVSIATLEGQTINANQQAPIILRIADLSTMTVWAQVSEADVMRVKAGQEVYFTVLGQPERRRYGKVRQILPAPELLNNVVFYNVLFDVPNPQQELKIQMTAQIFIVVAQAKGALLIPTAAIGNASEGSRIQVRILKADGKVELRPIKIGVKNEIAAQVTEGLKEGERVVIGEIQAKDPTKSAPGLKKGP</sequence>
<dbReference type="InterPro" id="IPR030190">
    <property type="entry name" value="MacA_alpha-hairpin_sf"/>
</dbReference>
<organism evidence="9">
    <name type="scientific">Anaerolinea thermolimosa</name>
    <dbReference type="NCBI Taxonomy" id="229919"/>
    <lineage>
        <taxon>Bacteria</taxon>
        <taxon>Bacillati</taxon>
        <taxon>Chloroflexota</taxon>
        <taxon>Anaerolineae</taxon>
        <taxon>Anaerolineales</taxon>
        <taxon>Anaerolineaceae</taxon>
        <taxon>Anaerolinea</taxon>
    </lineage>
</organism>
<dbReference type="GO" id="GO:1990961">
    <property type="term" value="P:xenobiotic detoxification by transmembrane export across the plasma membrane"/>
    <property type="evidence" value="ECO:0007669"/>
    <property type="project" value="InterPro"/>
</dbReference>
<comment type="similarity">
    <text evidence="2">Belongs to the membrane fusion protein (MFP) (TC 8.A.1) family.</text>
</comment>
<keyword evidence="5" id="KW-0472">Membrane</keyword>
<dbReference type="Pfam" id="PF25944">
    <property type="entry name" value="Beta-barrel_RND"/>
    <property type="match status" value="1"/>
</dbReference>
<comment type="subcellular location">
    <subcellularLocation>
        <location evidence="1">Cell membrane</location>
    </subcellularLocation>
</comment>
<feature type="transmembrane region" description="Helical" evidence="5">
    <location>
        <begin position="12"/>
        <end position="30"/>
    </location>
</feature>
<evidence type="ECO:0000256" key="1">
    <source>
        <dbReference type="ARBA" id="ARBA00004236"/>
    </source>
</evidence>
<keyword evidence="5" id="KW-0812">Transmembrane</keyword>
<accession>A0A7C4PMA3</accession>
<dbReference type="InterPro" id="IPR058626">
    <property type="entry name" value="MdtA-like_b-barrel"/>
</dbReference>
<dbReference type="Gene3D" id="2.40.30.170">
    <property type="match status" value="1"/>
</dbReference>
<dbReference type="PANTHER" id="PTHR30469:SF33">
    <property type="entry name" value="SLR1207 PROTEIN"/>
    <property type="match status" value="1"/>
</dbReference>
<dbReference type="Gene3D" id="6.10.140.1990">
    <property type="match status" value="1"/>
</dbReference>
<dbReference type="GO" id="GO:0019898">
    <property type="term" value="C:extrinsic component of membrane"/>
    <property type="evidence" value="ECO:0007669"/>
    <property type="project" value="InterPro"/>
</dbReference>
<dbReference type="GO" id="GO:1990195">
    <property type="term" value="C:macrolide transmembrane transporter complex"/>
    <property type="evidence" value="ECO:0007669"/>
    <property type="project" value="InterPro"/>
</dbReference>
<protein>
    <submittedName>
        <fullName evidence="9">Macrolide transporter subunit MacA</fullName>
    </submittedName>
</protein>
<dbReference type="NCBIfam" id="NF008606">
    <property type="entry name" value="PRK11578.1"/>
    <property type="match status" value="1"/>
</dbReference>
<dbReference type="Gene3D" id="2.40.50.100">
    <property type="match status" value="1"/>
</dbReference>
<dbReference type="NCBIfam" id="TIGR01730">
    <property type="entry name" value="RND_mfp"/>
    <property type="match status" value="1"/>
</dbReference>
<reference evidence="9" key="1">
    <citation type="journal article" date="2020" name="mSystems">
        <title>Genome- and Community-Level Interaction Insights into Carbon Utilization and Element Cycling Functions of Hydrothermarchaeota in Hydrothermal Sediment.</title>
        <authorList>
            <person name="Zhou Z."/>
            <person name="Liu Y."/>
            <person name="Xu W."/>
            <person name="Pan J."/>
            <person name="Luo Z.H."/>
            <person name="Li M."/>
        </authorList>
    </citation>
    <scope>NUCLEOTIDE SEQUENCE [LARGE SCALE GENOMIC DNA]</scope>
    <source>
        <strain evidence="9">SpSt-573</strain>
    </source>
</reference>
<dbReference type="SUPFAM" id="SSF111369">
    <property type="entry name" value="HlyD-like secretion proteins"/>
    <property type="match status" value="1"/>
</dbReference>
<keyword evidence="4" id="KW-0175">Coiled coil</keyword>
<feature type="domain" description="Multidrug resistance protein MdtA-like C-terminal permuted SH3" evidence="8">
    <location>
        <begin position="310"/>
        <end position="371"/>
    </location>
</feature>
<name>A0A7C4PMA3_9CHLR</name>
<dbReference type="EMBL" id="DSYK01000681">
    <property type="protein sequence ID" value="HGS22904.1"/>
    <property type="molecule type" value="Genomic_DNA"/>
</dbReference>
<dbReference type="GO" id="GO:0015562">
    <property type="term" value="F:efflux transmembrane transporter activity"/>
    <property type="evidence" value="ECO:0007669"/>
    <property type="project" value="TreeGrafter"/>
</dbReference>
<evidence type="ECO:0000259" key="6">
    <source>
        <dbReference type="Pfam" id="PF25917"/>
    </source>
</evidence>
<proteinExistence type="inferred from homology"/>
<evidence type="ECO:0000313" key="9">
    <source>
        <dbReference type="EMBL" id="HGS22904.1"/>
    </source>
</evidence>
<feature type="domain" description="Multidrug resistance protein MdtA-like barrel-sandwich hybrid" evidence="6">
    <location>
        <begin position="64"/>
        <end position="219"/>
    </location>
</feature>
<dbReference type="GO" id="GO:0030313">
    <property type="term" value="C:cell envelope"/>
    <property type="evidence" value="ECO:0007669"/>
    <property type="project" value="UniProtKB-SubCell"/>
</dbReference>
<dbReference type="InterPro" id="IPR058627">
    <property type="entry name" value="MdtA-like_C"/>
</dbReference>
<dbReference type="PANTHER" id="PTHR30469">
    <property type="entry name" value="MULTIDRUG RESISTANCE PROTEIN MDTA"/>
    <property type="match status" value="1"/>
</dbReference>
<keyword evidence="5" id="KW-1133">Transmembrane helix</keyword>